<dbReference type="EMBL" id="JACHVS010000001">
    <property type="protein sequence ID" value="MBB2994904.1"/>
    <property type="molecule type" value="Genomic_DNA"/>
</dbReference>
<protein>
    <submittedName>
        <fullName evidence="1">Uncharacterized protein</fullName>
    </submittedName>
</protein>
<comment type="caution">
    <text evidence="1">The sequence shown here is derived from an EMBL/GenBank/DDBJ whole genome shotgun (WGS) entry which is preliminary data.</text>
</comment>
<dbReference type="AlphaFoldDB" id="A0A839QJJ3"/>
<reference evidence="1 2" key="1">
    <citation type="submission" date="2020-08" db="EMBL/GenBank/DDBJ databases">
        <title>Sequencing the genomes of 1000 actinobacteria strains.</title>
        <authorList>
            <person name="Klenk H.-P."/>
        </authorList>
    </citation>
    <scope>NUCLEOTIDE SEQUENCE [LARGE SCALE GENOMIC DNA]</scope>
    <source>
        <strain evidence="1 2">DSM 22826</strain>
    </source>
</reference>
<organism evidence="1 2">
    <name type="scientific">Paeniglutamicibacter cryotolerans</name>
    <dbReference type="NCBI Taxonomy" id="670079"/>
    <lineage>
        <taxon>Bacteria</taxon>
        <taxon>Bacillati</taxon>
        <taxon>Actinomycetota</taxon>
        <taxon>Actinomycetes</taxon>
        <taxon>Micrococcales</taxon>
        <taxon>Micrococcaceae</taxon>
        <taxon>Paeniglutamicibacter</taxon>
    </lineage>
</organism>
<proteinExistence type="predicted"/>
<dbReference type="RefSeq" id="WP_183510230.1">
    <property type="nucleotide sequence ID" value="NZ_BAABGK010000013.1"/>
</dbReference>
<evidence type="ECO:0000313" key="1">
    <source>
        <dbReference type="EMBL" id="MBB2994904.1"/>
    </source>
</evidence>
<dbReference type="Pfam" id="PF20471">
    <property type="entry name" value="DUF6716"/>
    <property type="match status" value="1"/>
</dbReference>
<dbReference type="Proteomes" id="UP000523000">
    <property type="component" value="Unassembled WGS sequence"/>
</dbReference>
<dbReference type="InterPro" id="IPR046561">
    <property type="entry name" value="DUF6716"/>
</dbReference>
<sequence>MNTTRPVITAVADSDSYLKLACATLEKLGPGWDRKVLLVRSPLLPTTEQLGAATLGTFMEGINPRILPMGALPQALRGSGVVFAAATGPIVQELFARITAAAPDGIRRSALVSALPGVALPATKKAMRFRSLADAFITHSHAEAEAFSGLCAELGTAAPERILVAKLPFLHSRGFPAPDPAPVTRLVFAAQAKVPSAKAEREQLLLALDRASRLNPQVEVLVKVRAWPGEPQTHLEPFPYDELHDELLRSGRLASSRVRFRAGSMAALLTPGTALATVSSTAALESLDRGLRTLILSDFGVNQRLLNAVFEGSGLLGTLDDAAAMDFGRPGTAWLRENYFHAADVEPEAALRSLALRAAGSGFRIAPERIALAAGISRKAKVRTALPRPALRAVRRLRRMLQGI</sequence>
<name>A0A839QJJ3_9MICC</name>
<evidence type="ECO:0000313" key="2">
    <source>
        <dbReference type="Proteomes" id="UP000523000"/>
    </source>
</evidence>
<accession>A0A839QJJ3</accession>
<keyword evidence="2" id="KW-1185">Reference proteome</keyword>
<gene>
    <name evidence="1" type="ORF">E9229_001095</name>
</gene>